<keyword evidence="2" id="KW-0808">Transferase</keyword>
<dbReference type="Gene3D" id="3.90.550.10">
    <property type="entry name" value="Spore Coat Polysaccharide Biosynthesis Protein SpsA, Chain A"/>
    <property type="match status" value="1"/>
</dbReference>
<evidence type="ECO:0000259" key="1">
    <source>
        <dbReference type="Pfam" id="PF00535"/>
    </source>
</evidence>
<proteinExistence type="predicted"/>
<gene>
    <name evidence="2" type="ORF">SAMN05518846_103172</name>
</gene>
<evidence type="ECO:0000313" key="2">
    <source>
        <dbReference type="EMBL" id="SFJ37690.1"/>
    </source>
</evidence>
<dbReference type="CDD" id="cd00761">
    <property type="entry name" value="Glyco_tranf_GTA_type"/>
    <property type="match status" value="1"/>
</dbReference>
<dbReference type="Pfam" id="PF00535">
    <property type="entry name" value="Glycos_transf_2"/>
    <property type="match status" value="1"/>
</dbReference>
<dbReference type="PANTHER" id="PTHR43685">
    <property type="entry name" value="GLYCOSYLTRANSFERASE"/>
    <property type="match status" value="1"/>
</dbReference>
<keyword evidence="3" id="KW-1185">Reference proteome</keyword>
<dbReference type="EMBL" id="FORT01000003">
    <property type="protein sequence ID" value="SFJ37690.1"/>
    <property type="molecule type" value="Genomic_DNA"/>
</dbReference>
<protein>
    <submittedName>
        <fullName evidence="2">Glycosyl transferase family 2</fullName>
    </submittedName>
</protein>
<dbReference type="InterPro" id="IPR029044">
    <property type="entry name" value="Nucleotide-diphossugar_trans"/>
</dbReference>
<accession>A0A1I3QVB4</accession>
<dbReference type="AlphaFoldDB" id="A0A1I3QVB4"/>
<reference evidence="3" key="1">
    <citation type="submission" date="2016-10" db="EMBL/GenBank/DDBJ databases">
        <authorList>
            <person name="Varghese N."/>
            <person name="Submissions S."/>
        </authorList>
    </citation>
    <scope>NUCLEOTIDE SEQUENCE [LARGE SCALE GENOMIC DNA]</scope>
    <source>
        <strain evidence="3">OK042</strain>
    </source>
</reference>
<dbReference type="STRING" id="1884381.SAMN05518846_103172"/>
<evidence type="ECO:0000313" key="3">
    <source>
        <dbReference type="Proteomes" id="UP000198915"/>
    </source>
</evidence>
<dbReference type="GO" id="GO:0016740">
    <property type="term" value="F:transferase activity"/>
    <property type="evidence" value="ECO:0007669"/>
    <property type="project" value="UniProtKB-KW"/>
</dbReference>
<dbReference type="InterPro" id="IPR050834">
    <property type="entry name" value="Glycosyltransf_2"/>
</dbReference>
<dbReference type="PANTHER" id="PTHR43685:SF3">
    <property type="entry name" value="SLR2126 PROTEIN"/>
    <property type="match status" value="1"/>
</dbReference>
<sequence>MLTSVVIPVRNAADQLLYTLFSLNLQFTDFDEYEVIVIDNASCDGLADRIERFHAHYPLQIIRFRKRMPYYYLLNTGLAKASGEVVILLSCNMIVPREFIGVHQQAHEHAGELVLLGLGTRRIYSVYEPDFSPIQQQECREWLEQYPHIKRPHTHNATVPLLEESQIAGGQLFHIGLPCPDAERRQAIRQKYGPRLAHHRSPWTLFQTQHVSSLRSTFLQAGGCKELTRIEMERDLAKRLWKKGCQFQFADKLTLIRQERVIRKAREQSQTRKNRRVP</sequence>
<organism evidence="2 3">
    <name type="scientific">Brevibacillus centrosporus</name>
    <dbReference type="NCBI Taxonomy" id="54910"/>
    <lineage>
        <taxon>Bacteria</taxon>
        <taxon>Bacillati</taxon>
        <taxon>Bacillota</taxon>
        <taxon>Bacilli</taxon>
        <taxon>Bacillales</taxon>
        <taxon>Paenibacillaceae</taxon>
        <taxon>Brevibacillus</taxon>
    </lineage>
</organism>
<dbReference type="RefSeq" id="WP_092267125.1">
    <property type="nucleotide sequence ID" value="NZ_FORT01000003.1"/>
</dbReference>
<dbReference type="SUPFAM" id="SSF53448">
    <property type="entry name" value="Nucleotide-diphospho-sugar transferases"/>
    <property type="match status" value="1"/>
</dbReference>
<dbReference type="Proteomes" id="UP000198915">
    <property type="component" value="Unassembled WGS sequence"/>
</dbReference>
<name>A0A1I3QVB4_9BACL</name>
<dbReference type="InterPro" id="IPR001173">
    <property type="entry name" value="Glyco_trans_2-like"/>
</dbReference>
<feature type="domain" description="Glycosyltransferase 2-like" evidence="1">
    <location>
        <begin position="4"/>
        <end position="122"/>
    </location>
</feature>